<gene>
    <name evidence="2" type="ORF">APHIGO_LOCUS5515</name>
</gene>
<dbReference type="GO" id="GO:0005737">
    <property type="term" value="C:cytoplasm"/>
    <property type="evidence" value="ECO:0007669"/>
    <property type="project" value="InterPro"/>
</dbReference>
<dbReference type="GO" id="GO:0006915">
    <property type="term" value="P:apoptotic process"/>
    <property type="evidence" value="ECO:0007669"/>
    <property type="project" value="TreeGrafter"/>
</dbReference>
<evidence type="ECO:0000313" key="2">
    <source>
        <dbReference type="EMBL" id="CAH1724166.1"/>
    </source>
</evidence>
<reference evidence="2" key="2">
    <citation type="submission" date="2022-10" db="EMBL/GenBank/DDBJ databases">
        <authorList>
            <consortium name="ENA_rothamsted_submissions"/>
            <consortium name="culmorum"/>
            <person name="King R."/>
        </authorList>
    </citation>
    <scope>NUCLEOTIDE SEQUENCE</scope>
</reference>
<proteinExistence type="predicted"/>
<organism evidence="2 3">
    <name type="scientific">Aphis gossypii</name>
    <name type="common">Cotton aphid</name>
    <dbReference type="NCBI Taxonomy" id="80765"/>
    <lineage>
        <taxon>Eukaryota</taxon>
        <taxon>Metazoa</taxon>
        <taxon>Ecdysozoa</taxon>
        <taxon>Arthropoda</taxon>
        <taxon>Hexapoda</taxon>
        <taxon>Insecta</taxon>
        <taxon>Pterygota</taxon>
        <taxon>Neoptera</taxon>
        <taxon>Paraneoptera</taxon>
        <taxon>Hemiptera</taxon>
        <taxon>Sternorrhyncha</taxon>
        <taxon>Aphidomorpha</taxon>
        <taxon>Aphidoidea</taxon>
        <taxon>Aphididae</taxon>
        <taxon>Aphidini</taxon>
        <taxon>Aphis</taxon>
        <taxon>Aphis</taxon>
    </lineage>
</organism>
<dbReference type="EMBL" id="OU899035">
    <property type="protein sequence ID" value="CAH1724166.1"/>
    <property type="molecule type" value="Genomic_DNA"/>
</dbReference>
<evidence type="ECO:0000313" key="3">
    <source>
        <dbReference type="Proteomes" id="UP001154329"/>
    </source>
</evidence>
<dbReference type="PANTHER" id="PTHR46421:SF1">
    <property type="entry name" value="PROGRAMMED CELL DEATH PROTEIN 2-LIKE"/>
    <property type="match status" value="1"/>
</dbReference>
<dbReference type="Pfam" id="PF04194">
    <property type="entry name" value="PDCD2_C"/>
    <property type="match status" value="1"/>
</dbReference>
<dbReference type="InterPro" id="IPR007320">
    <property type="entry name" value="PDCD2_C"/>
</dbReference>
<evidence type="ECO:0000259" key="1">
    <source>
        <dbReference type="Pfam" id="PF04194"/>
    </source>
</evidence>
<accession>A0A9P0NJH6</accession>
<protein>
    <recommendedName>
        <fullName evidence="1">Programmed cell death protein 2 C-terminal domain-containing protein</fullName>
    </recommendedName>
</protein>
<dbReference type="InterPro" id="IPR052815">
    <property type="entry name" value="PDCD2-like_regulator"/>
</dbReference>
<name>A0A9P0NJH6_APHGO</name>
<feature type="domain" description="Programmed cell death protein 2 C-terminal" evidence="1">
    <location>
        <begin position="263"/>
        <end position="367"/>
    </location>
</feature>
<dbReference type="PANTHER" id="PTHR46421">
    <property type="entry name" value="PROGRAMMED CELL DEATH PROTEIN 2-LIKE"/>
    <property type="match status" value="1"/>
</dbReference>
<dbReference type="AlphaFoldDB" id="A0A9P0NJH6"/>
<dbReference type="Proteomes" id="UP001154329">
    <property type="component" value="Chromosome 2"/>
</dbReference>
<sequence>MKISYVNIFIFRGISDTTPIFNQVSQKVLLGFVDERIVNESCSDDAYTINKIGGLPDTLNQNFSPKCPLCNHQIPLLIQIYAPVINSIYHRTLYIHACISPGCWNKSQSWICLRRQWVAADHYEDKQQSTTFIEWCDDADNWGEELEAEENHNITVKSQAIENCTSASAELENSDADDNVVAEPIDIPNTNCLQLLDSRKEIPLDHYDMNTYFEPYYISVAYEELSDTVKEHANNLLHNYKNNQIITEEKNEGYEKSLPAHGDKYFETLASTIRKNPGQILRYCRTEGKPLFLYEDSEPNKCTNCQGKLLFELQILPSLITYLKLICGEEHHGSGHLEFGTALIYTCENNCWNEGDTYKYECVMVQEEKLF</sequence>
<keyword evidence="3" id="KW-1185">Reference proteome</keyword>
<reference evidence="2" key="1">
    <citation type="submission" date="2022-02" db="EMBL/GenBank/DDBJ databases">
        <authorList>
            <person name="King R."/>
        </authorList>
    </citation>
    <scope>NUCLEOTIDE SEQUENCE</scope>
</reference>